<dbReference type="NCBIfam" id="TIGR04073">
    <property type="entry name" value="exo_TIGR04073"/>
    <property type="match status" value="1"/>
</dbReference>
<comment type="caution">
    <text evidence="2">The sequence shown here is derived from an EMBL/GenBank/DDBJ whole genome shotgun (WGS) entry which is preliminary data.</text>
</comment>
<dbReference type="InterPro" id="IPR023824">
    <property type="entry name" value="CHP04073_exosortase-affil"/>
</dbReference>
<accession>A0A0F3IET9</accession>
<gene>
    <name evidence="2" type="ORF">VZ94_20045</name>
</gene>
<dbReference type="OrthoDB" id="8548499at2"/>
<organism evidence="2 3">
    <name type="scientific">Methylocucumis oryzae</name>
    <dbReference type="NCBI Taxonomy" id="1632867"/>
    <lineage>
        <taxon>Bacteria</taxon>
        <taxon>Pseudomonadati</taxon>
        <taxon>Pseudomonadota</taxon>
        <taxon>Gammaproteobacteria</taxon>
        <taxon>Methylococcales</taxon>
        <taxon>Methylococcaceae</taxon>
        <taxon>Methylocucumis</taxon>
    </lineage>
</organism>
<keyword evidence="1" id="KW-0732">Signal</keyword>
<dbReference type="AlphaFoldDB" id="A0A0F3IET9"/>
<evidence type="ECO:0000256" key="1">
    <source>
        <dbReference type="SAM" id="SignalP"/>
    </source>
</evidence>
<dbReference type="RefSeq" id="WP_045780584.1">
    <property type="nucleotide sequence ID" value="NZ_LAJX01000281.1"/>
</dbReference>
<feature type="signal peptide" evidence="1">
    <location>
        <begin position="1"/>
        <end position="24"/>
    </location>
</feature>
<evidence type="ECO:0008006" key="4">
    <source>
        <dbReference type="Google" id="ProtNLM"/>
    </source>
</evidence>
<keyword evidence="3" id="KW-1185">Reference proteome</keyword>
<evidence type="ECO:0000313" key="2">
    <source>
        <dbReference type="EMBL" id="KJV05187.1"/>
    </source>
</evidence>
<sequence length="121" mass="13001">MKKLCKTALIIAVLSVSASYDVSASSYPARLGAKLGNGLANAVTGIAEIPKTIIVSKRKEGVAYAATAGVITGMVHMVGRTLSGAYDLVTFMIPTKPIVTPDYVWDDFDKETSYRSTWQLR</sequence>
<proteinExistence type="predicted"/>
<evidence type="ECO:0000313" key="3">
    <source>
        <dbReference type="Proteomes" id="UP000033684"/>
    </source>
</evidence>
<protein>
    <recommendedName>
        <fullName evidence="4">Exosortase</fullName>
    </recommendedName>
</protein>
<reference evidence="2 3" key="2">
    <citation type="journal article" date="2016" name="Microb. Ecol.">
        <title>Genome Characteristics of a Novel Type I Methanotroph (Sn10-6) Isolated from a Flooded Indian Rice Field.</title>
        <authorList>
            <person name="Rahalkar M.C."/>
            <person name="Pandit P.S."/>
            <person name="Dhakephalkar P.K."/>
            <person name="Pore S."/>
            <person name="Arora P."/>
            <person name="Kapse N."/>
        </authorList>
    </citation>
    <scope>NUCLEOTIDE SEQUENCE [LARGE SCALE GENOMIC DNA]</scope>
    <source>
        <strain evidence="2 3">Sn10-6</strain>
    </source>
</reference>
<dbReference type="Proteomes" id="UP000033684">
    <property type="component" value="Unassembled WGS sequence"/>
</dbReference>
<name>A0A0F3IET9_9GAMM</name>
<dbReference type="EMBL" id="LAJX01000281">
    <property type="protein sequence ID" value="KJV05187.1"/>
    <property type="molecule type" value="Genomic_DNA"/>
</dbReference>
<reference evidence="3" key="1">
    <citation type="submission" date="2015-03" db="EMBL/GenBank/DDBJ databases">
        <title>Draft genome sequence of a novel methanotroph (Sn10-6) isolated from flooded ricefield rhizosphere in India.</title>
        <authorList>
            <person name="Pandit P.S."/>
            <person name="Pore S.D."/>
            <person name="Arora P."/>
            <person name="Kapse N.G."/>
            <person name="Dhakephalkar P.K."/>
            <person name="Rahalkar M.C."/>
        </authorList>
    </citation>
    <scope>NUCLEOTIDE SEQUENCE [LARGE SCALE GENOMIC DNA]</scope>
    <source>
        <strain evidence="3">Sn10-6</strain>
    </source>
</reference>
<feature type="chain" id="PRO_5002462092" description="Exosortase" evidence="1">
    <location>
        <begin position="25"/>
        <end position="121"/>
    </location>
</feature>